<dbReference type="Gene3D" id="1.25.40.10">
    <property type="entry name" value="Tetratricopeptide repeat domain"/>
    <property type="match status" value="1"/>
</dbReference>
<accession>A0ABW8SNB3</accession>
<dbReference type="NCBIfam" id="NF038353">
    <property type="entry name" value="FxLYD_dom"/>
    <property type="match status" value="1"/>
</dbReference>
<dbReference type="InterPro" id="IPR047676">
    <property type="entry name" value="FxLYD_dom"/>
</dbReference>
<evidence type="ECO:0000256" key="1">
    <source>
        <dbReference type="PROSITE-ProRule" id="PRU00339"/>
    </source>
</evidence>
<feature type="repeat" description="TPR" evidence="1">
    <location>
        <begin position="269"/>
        <end position="302"/>
    </location>
</feature>
<keyword evidence="2" id="KW-0472">Membrane</keyword>
<gene>
    <name evidence="4" type="ORF">ACJDU8_14210</name>
</gene>
<dbReference type="InterPro" id="IPR017969">
    <property type="entry name" value="Heavy-metal-associated_CS"/>
</dbReference>
<evidence type="ECO:0000313" key="5">
    <source>
        <dbReference type="Proteomes" id="UP001623660"/>
    </source>
</evidence>
<dbReference type="Pfam" id="PF13240">
    <property type="entry name" value="Zn_Ribbon_1"/>
    <property type="match status" value="1"/>
</dbReference>
<proteinExistence type="predicted"/>
<evidence type="ECO:0000256" key="2">
    <source>
        <dbReference type="SAM" id="Phobius"/>
    </source>
</evidence>
<comment type="caution">
    <text evidence="4">The sequence shown here is derived from an EMBL/GenBank/DDBJ whole genome shotgun (WGS) entry which is preliminary data.</text>
</comment>
<keyword evidence="5" id="KW-1185">Reference proteome</keyword>
<sequence length="435" mass="49438">MIFCSKCGTEVSNEAVFCHSCGSKLEKDLEKENNLNGSTIKVHKIRQALKQTIKKDQMKALSPDKCANNLKVTCYNKESKTENHAKLPFYKNLNTIIPLLSIIFVIFITSGYYFYEIALSKNIEKKRISAESMALQGNISKAYEEISKALNLRPNNQTLKADKEFLQDGQTVNSHINVVDNYIKKKNYIQAFNELDEASNLIYNKQGAFYSMLNKNIEGKRMAVNVIQIKSEMNNKSSIDDLSELLTKISTYNIEEAKETAKELRNRISSVAYDTANEYLKNNNFTSALEIINKGITYNPNDEKLINFKQTILAEKDSFEKAEKDRIQQAMTSAALEDKNNKTNAVEVTSTSTNINKYGDFVIKGTIKNIATRPISSIQIYYDIFDSNNKKLGSGSTYVYPNYLDIAATGEFKNTEYEILNGHHIKITNITWFLQ</sequence>
<reference evidence="4 5" key="1">
    <citation type="submission" date="2024-11" db="EMBL/GenBank/DDBJ databases">
        <authorList>
            <person name="Heng Y.C."/>
            <person name="Lim A.C.H."/>
            <person name="Lee J.K.Y."/>
            <person name="Kittelmann S."/>
        </authorList>
    </citation>
    <scope>NUCLEOTIDE SEQUENCE [LARGE SCALE GENOMIC DNA]</scope>
    <source>
        <strain evidence="4 5">WILCCON 0269</strain>
    </source>
</reference>
<dbReference type="InterPro" id="IPR026870">
    <property type="entry name" value="Zinc_ribbon_dom"/>
</dbReference>
<keyword evidence="2" id="KW-1133">Transmembrane helix</keyword>
<dbReference type="RefSeq" id="WP_406792806.1">
    <property type="nucleotide sequence ID" value="NZ_JBJHZX010000020.1"/>
</dbReference>
<dbReference type="SUPFAM" id="SSF48452">
    <property type="entry name" value="TPR-like"/>
    <property type="match status" value="1"/>
</dbReference>
<evidence type="ECO:0000313" key="4">
    <source>
        <dbReference type="EMBL" id="MFL0196701.1"/>
    </source>
</evidence>
<dbReference type="EMBL" id="JBJHZX010000020">
    <property type="protein sequence ID" value="MFL0196701.1"/>
    <property type="molecule type" value="Genomic_DNA"/>
</dbReference>
<keyword evidence="2" id="KW-0812">Transmembrane</keyword>
<name>A0ABW8SNB3_9CLOT</name>
<feature type="transmembrane region" description="Helical" evidence="2">
    <location>
        <begin position="96"/>
        <end position="115"/>
    </location>
</feature>
<feature type="domain" description="Zinc-ribbon" evidence="3">
    <location>
        <begin position="3"/>
        <end position="25"/>
    </location>
</feature>
<protein>
    <submittedName>
        <fullName evidence="4">FxLYD domain-containing protein</fullName>
    </submittedName>
</protein>
<organism evidence="4 5">
    <name type="scientific">Candidatus Clostridium eludens</name>
    <dbReference type="NCBI Taxonomy" id="3381663"/>
    <lineage>
        <taxon>Bacteria</taxon>
        <taxon>Bacillati</taxon>
        <taxon>Bacillota</taxon>
        <taxon>Clostridia</taxon>
        <taxon>Eubacteriales</taxon>
        <taxon>Clostridiaceae</taxon>
        <taxon>Clostridium</taxon>
    </lineage>
</organism>
<dbReference type="InterPro" id="IPR019734">
    <property type="entry name" value="TPR_rpt"/>
</dbReference>
<dbReference type="PROSITE" id="PS50005">
    <property type="entry name" value="TPR"/>
    <property type="match status" value="1"/>
</dbReference>
<evidence type="ECO:0000259" key="3">
    <source>
        <dbReference type="Pfam" id="PF13240"/>
    </source>
</evidence>
<dbReference type="InterPro" id="IPR011990">
    <property type="entry name" value="TPR-like_helical_dom_sf"/>
</dbReference>
<dbReference type="PROSITE" id="PS01047">
    <property type="entry name" value="HMA_1"/>
    <property type="match status" value="1"/>
</dbReference>
<keyword evidence="1" id="KW-0802">TPR repeat</keyword>
<dbReference type="Proteomes" id="UP001623660">
    <property type="component" value="Unassembled WGS sequence"/>
</dbReference>